<sequence length="233" mass="25943">MFLPQRSYPSRDNLRQGARPCRRNQHLALLRRHWRHPRTLLRRLRHRRRVLLAHLARHFHSERAGTGNNRQSTSIDAERLSQAVGTAAVDKRKSVTYTPSVSLSPDLVTPGGARLAGAKSMPGQPPYLCKRARRGACQPTPGLGFLHGTLHACLAFAGTCDRSILTKGSNQYQDDAAAAARYVYNAGMLLDEQLDQEMQHAMLNLPTSDDDKFHGHFPPKISTSFAALDIAHI</sequence>
<dbReference type="EMBL" id="JASNQZ010000006">
    <property type="protein sequence ID" value="KAL0955384.1"/>
    <property type="molecule type" value="Genomic_DNA"/>
</dbReference>
<name>A0ABR3JI25_9AGAR</name>
<comment type="caution">
    <text evidence="1">The sequence shown here is derived from an EMBL/GenBank/DDBJ whole genome shotgun (WGS) entry which is preliminary data.</text>
</comment>
<accession>A0ABR3JI25</accession>
<organism evidence="1 2">
    <name type="scientific">Hohenbuehelia grisea</name>
    <dbReference type="NCBI Taxonomy" id="104357"/>
    <lineage>
        <taxon>Eukaryota</taxon>
        <taxon>Fungi</taxon>
        <taxon>Dikarya</taxon>
        <taxon>Basidiomycota</taxon>
        <taxon>Agaricomycotina</taxon>
        <taxon>Agaricomycetes</taxon>
        <taxon>Agaricomycetidae</taxon>
        <taxon>Agaricales</taxon>
        <taxon>Pleurotineae</taxon>
        <taxon>Pleurotaceae</taxon>
        <taxon>Hohenbuehelia</taxon>
    </lineage>
</organism>
<reference evidence="2" key="1">
    <citation type="submission" date="2024-06" db="EMBL/GenBank/DDBJ databases">
        <title>Multi-omics analyses provide insights into the biosynthesis of the anticancer antibiotic pleurotin in Hohenbuehelia grisea.</title>
        <authorList>
            <person name="Weaver J.A."/>
            <person name="Alberti F."/>
        </authorList>
    </citation>
    <scope>NUCLEOTIDE SEQUENCE [LARGE SCALE GENOMIC DNA]</scope>
    <source>
        <strain evidence="2">T-177</strain>
    </source>
</reference>
<evidence type="ECO:0000313" key="2">
    <source>
        <dbReference type="Proteomes" id="UP001556367"/>
    </source>
</evidence>
<gene>
    <name evidence="1" type="ORF">HGRIS_001631</name>
</gene>
<keyword evidence="2" id="KW-1185">Reference proteome</keyword>
<protein>
    <submittedName>
        <fullName evidence="1">Uncharacterized protein</fullName>
    </submittedName>
</protein>
<proteinExistence type="predicted"/>
<evidence type="ECO:0000313" key="1">
    <source>
        <dbReference type="EMBL" id="KAL0955384.1"/>
    </source>
</evidence>
<dbReference type="Proteomes" id="UP001556367">
    <property type="component" value="Unassembled WGS sequence"/>
</dbReference>